<dbReference type="EMBL" id="JACHXI010000012">
    <property type="protein sequence ID" value="MBB3104085.1"/>
    <property type="molecule type" value="Genomic_DNA"/>
</dbReference>
<reference evidence="2 3" key="1">
    <citation type="submission" date="2020-08" db="EMBL/GenBank/DDBJ databases">
        <title>Genomic Encyclopedia of Type Strains, Phase III (KMG-III): the genomes of soil and plant-associated and newly described type strains.</title>
        <authorList>
            <person name="Whitman W."/>
        </authorList>
    </citation>
    <scope>NUCLEOTIDE SEQUENCE [LARGE SCALE GENOMIC DNA]</scope>
    <source>
        <strain evidence="2 3">CECT 4462</strain>
    </source>
</reference>
<keyword evidence="1" id="KW-0732">Signal</keyword>
<evidence type="ECO:0000313" key="2">
    <source>
        <dbReference type="EMBL" id="MBB3104085.1"/>
    </source>
</evidence>
<evidence type="ECO:0000256" key="1">
    <source>
        <dbReference type="SAM" id="SignalP"/>
    </source>
</evidence>
<gene>
    <name evidence="2" type="ORF">FHR87_002497</name>
</gene>
<accession>A0A839T803</accession>
<organism evidence="2 3">
    <name type="scientific">Azomonas macrocytogenes</name>
    <name type="common">Azotobacter macrocytogenes</name>
    <dbReference type="NCBI Taxonomy" id="69962"/>
    <lineage>
        <taxon>Bacteria</taxon>
        <taxon>Pseudomonadati</taxon>
        <taxon>Pseudomonadota</taxon>
        <taxon>Gammaproteobacteria</taxon>
        <taxon>Pseudomonadales</taxon>
        <taxon>Pseudomonadaceae</taxon>
        <taxon>Azomonas</taxon>
    </lineage>
</organism>
<evidence type="ECO:0000313" key="3">
    <source>
        <dbReference type="Proteomes" id="UP000549250"/>
    </source>
</evidence>
<feature type="chain" id="PRO_5032422285" evidence="1">
    <location>
        <begin position="22"/>
        <end position="101"/>
    </location>
</feature>
<dbReference type="AlphaFoldDB" id="A0A839T803"/>
<dbReference type="RefSeq" id="WP_183166984.1">
    <property type="nucleotide sequence ID" value="NZ_JACHXI010000012.1"/>
</dbReference>
<dbReference type="Proteomes" id="UP000549250">
    <property type="component" value="Unassembled WGS sequence"/>
</dbReference>
<protein>
    <submittedName>
        <fullName evidence="2">Uncharacterized protein</fullName>
    </submittedName>
</protein>
<proteinExistence type="predicted"/>
<comment type="caution">
    <text evidence="2">The sequence shown here is derived from an EMBL/GenBank/DDBJ whole genome shotgun (WGS) entry which is preliminary data.</text>
</comment>
<feature type="signal peptide" evidence="1">
    <location>
        <begin position="1"/>
        <end position="21"/>
    </location>
</feature>
<keyword evidence="3" id="KW-1185">Reference proteome</keyword>
<name>A0A839T803_AZOMA</name>
<sequence length="101" mass="10127">MKTVALIAVAALLIGSQAAQAKSKNLCEINLQEIDQNLTMAKATLGEPLKTKIEEQHQQALSAQKAGDIKGCIASSTKALHLLKGPGGSGAGGSSGSGSGN</sequence>